<keyword evidence="1" id="KW-0472">Membrane</keyword>
<evidence type="ECO:0000256" key="1">
    <source>
        <dbReference type="SAM" id="Phobius"/>
    </source>
</evidence>
<dbReference type="Proteomes" id="UP000248066">
    <property type="component" value="Unassembled WGS sequence"/>
</dbReference>
<evidence type="ECO:0000313" key="2">
    <source>
        <dbReference type="EMBL" id="PYZ96814.1"/>
    </source>
</evidence>
<dbReference type="EMBL" id="PDOF01000002">
    <property type="protein sequence ID" value="PYZ96814.1"/>
    <property type="molecule type" value="Genomic_DNA"/>
</dbReference>
<keyword evidence="3" id="KW-1185">Reference proteome</keyword>
<feature type="transmembrane region" description="Helical" evidence="1">
    <location>
        <begin position="74"/>
        <end position="94"/>
    </location>
</feature>
<dbReference type="AlphaFoldDB" id="A0A2W0H4Q7"/>
<keyword evidence="1" id="KW-0812">Transmembrane</keyword>
<protein>
    <recommendedName>
        <fullName evidence="4">Glycerophosphoryl diester phosphodiesterase membrane domain-containing protein</fullName>
    </recommendedName>
</protein>
<feature type="transmembrane region" description="Helical" evidence="1">
    <location>
        <begin position="115"/>
        <end position="140"/>
    </location>
</feature>
<feature type="transmembrane region" description="Helical" evidence="1">
    <location>
        <begin position="6"/>
        <end position="29"/>
    </location>
</feature>
<dbReference type="OrthoDB" id="2596022at2"/>
<feature type="transmembrane region" description="Helical" evidence="1">
    <location>
        <begin position="146"/>
        <end position="171"/>
    </location>
</feature>
<name>A0A2W0H4Q7_9BACI</name>
<reference evidence="2 3" key="1">
    <citation type="submission" date="2017-10" db="EMBL/GenBank/DDBJ databases">
        <title>Bacillus sp. nov., a halophilic bacterium isolated from a Yangshapao Lake.</title>
        <authorList>
            <person name="Wang H."/>
        </authorList>
    </citation>
    <scope>NUCLEOTIDE SEQUENCE [LARGE SCALE GENOMIC DNA]</scope>
    <source>
        <strain evidence="2 3">YSP-3</strain>
    </source>
</reference>
<keyword evidence="1" id="KW-1133">Transmembrane helix</keyword>
<proteinExistence type="predicted"/>
<gene>
    <name evidence="2" type="ORF">CR205_14130</name>
</gene>
<evidence type="ECO:0008006" key="4">
    <source>
        <dbReference type="Google" id="ProtNLM"/>
    </source>
</evidence>
<feature type="transmembrane region" description="Helical" evidence="1">
    <location>
        <begin position="50"/>
        <end position="68"/>
    </location>
</feature>
<sequence length="199" mass="22130">MSTEPLISTVLLSFGNILYSFILFAYVTLLVLIPEDTANKDRRRKARRPLLRLFIPVVIATVLFFLIFGGGTLLFIIPGIIAFVFFLLFSHVITIENKTPYEALKRSAVLIKGSFFKAAGLFLIFLGAQALVVVTAGFYLPLDTLYLNAAAGAAAHILIVPFQAGVMTLLYMESRADHEAFDINVLRYEAEKMFRTKSA</sequence>
<organism evidence="2 3">
    <name type="scientific">Alteribacter lacisalsi</name>
    <dbReference type="NCBI Taxonomy" id="2045244"/>
    <lineage>
        <taxon>Bacteria</taxon>
        <taxon>Bacillati</taxon>
        <taxon>Bacillota</taxon>
        <taxon>Bacilli</taxon>
        <taxon>Bacillales</taxon>
        <taxon>Bacillaceae</taxon>
        <taxon>Alteribacter</taxon>
    </lineage>
</organism>
<accession>A0A2W0H4Q7</accession>
<evidence type="ECO:0000313" key="3">
    <source>
        <dbReference type="Proteomes" id="UP000248066"/>
    </source>
</evidence>
<dbReference type="RefSeq" id="WP_110520753.1">
    <property type="nucleotide sequence ID" value="NZ_PDOF01000002.1"/>
</dbReference>
<comment type="caution">
    <text evidence="2">The sequence shown here is derived from an EMBL/GenBank/DDBJ whole genome shotgun (WGS) entry which is preliminary data.</text>
</comment>